<feature type="signal peptide" evidence="1">
    <location>
        <begin position="1"/>
        <end position="25"/>
    </location>
</feature>
<proteinExistence type="predicted"/>
<dbReference type="Pfam" id="PF10082">
    <property type="entry name" value="BBP2_2"/>
    <property type="match status" value="1"/>
</dbReference>
<dbReference type="InterPro" id="IPR018759">
    <property type="entry name" value="BBP2_2"/>
</dbReference>
<sequence>MESKKSVGVSGLGLALLLGAQGAMAQVAVQPQAIPFGSFVLVPALVTQTVYDDNVYNTHTDEVSSFYQTLNPSFAFIAQDRLNVYSATYAINAASYANDSDDSYADQLFDLKAHIESNARLRFDLGANYAMTHDARGVGFTSGSSLTELYAYGEVDKFDLATLSAGVEYGAKDARGLLRADVSTSQKRYDRELVAKARDNDSMSASVGLRARLMPKTQFLIDIEHATTEYESSSGSPDSTDNRIFAGIEWKGTAQTTGKLRLGQSKREVDGLDDKSKFSWDVDVIWQPRQFDSINLNSGNRLSDATLPYVSLENTHYGVSWKHDWAERLNTVVSLGFSTDDYEAPAGVKNRTDDSSQYGVSVNYQMRRWLIWNASIQATDRSSDVQIYDTKRNVMSVGAQISL</sequence>
<dbReference type="OrthoDB" id="9153755at2"/>
<dbReference type="EMBL" id="QAON01000009">
    <property type="protein sequence ID" value="PTQ89077.1"/>
    <property type="molecule type" value="Genomic_DNA"/>
</dbReference>
<accession>A0A2T5IYR2</accession>
<feature type="chain" id="PRO_5015456693" description="Beta-barrel porin 2" evidence="1">
    <location>
        <begin position="26"/>
        <end position="403"/>
    </location>
</feature>
<evidence type="ECO:0000313" key="3">
    <source>
        <dbReference type="Proteomes" id="UP000244223"/>
    </source>
</evidence>
<organism evidence="2 3">
    <name type="scientific">Agitococcus lubricus</name>
    <dbReference type="NCBI Taxonomy" id="1077255"/>
    <lineage>
        <taxon>Bacteria</taxon>
        <taxon>Pseudomonadati</taxon>
        <taxon>Pseudomonadota</taxon>
        <taxon>Gammaproteobacteria</taxon>
        <taxon>Moraxellales</taxon>
        <taxon>Moraxellaceae</taxon>
        <taxon>Agitococcus</taxon>
    </lineage>
</organism>
<evidence type="ECO:0000313" key="2">
    <source>
        <dbReference type="EMBL" id="PTQ89077.1"/>
    </source>
</evidence>
<keyword evidence="3" id="KW-1185">Reference proteome</keyword>
<keyword evidence="1" id="KW-0732">Signal</keyword>
<dbReference type="Proteomes" id="UP000244223">
    <property type="component" value="Unassembled WGS sequence"/>
</dbReference>
<dbReference type="RefSeq" id="WP_107865990.1">
    <property type="nucleotide sequence ID" value="NZ_QAON01000009.1"/>
</dbReference>
<protein>
    <recommendedName>
        <fullName evidence="4">Beta-barrel porin 2</fullName>
    </recommendedName>
</protein>
<comment type="caution">
    <text evidence="2">The sequence shown here is derived from an EMBL/GenBank/DDBJ whole genome shotgun (WGS) entry which is preliminary data.</text>
</comment>
<reference evidence="2 3" key="1">
    <citation type="submission" date="2018-04" db="EMBL/GenBank/DDBJ databases">
        <title>Genomic Encyclopedia of Archaeal and Bacterial Type Strains, Phase II (KMG-II): from individual species to whole genera.</title>
        <authorList>
            <person name="Goeker M."/>
        </authorList>
    </citation>
    <scope>NUCLEOTIDE SEQUENCE [LARGE SCALE GENOMIC DNA]</scope>
    <source>
        <strain evidence="2 3">DSM 5822</strain>
    </source>
</reference>
<dbReference type="AlphaFoldDB" id="A0A2T5IYR2"/>
<evidence type="ECO:0008006" key="4">
    <source>
        <dbReference type="Google" id="ProtNLM"/>
    </source>
</evidence>
<evidence type="ECO:0000256" key="1">
    <source>
        <dbReference type="SAM" id="SignalP"/>
    </source>
</evidence>
<gene>
    <name evidence="2" type="ORF">C8N29_109100</name>
</gene>
<name>A0A2T5IYR2_9GAMM</name>